<proteinExistence type="predicted"/>
<feature type="compositionally biased region" description="Basic residues" evidence="1">
    <location>
        <begin position="1"/>
        <end position="12"/>
    </location>
</feature>
<dbReference type="EMBL" id="CAJNBJ010000001">
    <property type="protein sequence ID" value="CAE6690288.1"/>
    <property type="molecule type" value="Genomic_DNA"/>
</dbReference>
<evidence type="ECO:0000256" key="1">
    <source>
        <dbReference type="SAM" id="MobiDB-lite"/>
    </source>
</evidence>
<evidence type="ECO:0000313" key="2">
    <source>
        <dbReference type="EMBL" id="CAE6690288.1"/>
    </source>
</evidence>
<reference evidence="2 3" key="1">
    <citation type="submission" date="2021-02" db="EMBL/GenBank/DDBJ databases">
        <authorList>
            <person name="Han P."/>
        </authorList>
    </citation>
    <scope>NUCLEOTIDE SEQUENCE [LARGE SCALE GENOMIC DNA]</scope>
    <source>
        <strain evidence="2">Candidatus Nitrospira sp. ZN2</strain>
    </source>
</reference>
<protein>
    <recommendedName>
        <fullName evidence="4">Transposase</fullName>
    </recommendedName>
</protein>
<gene>
    <name evidence="2" type="ORF">NSPZN2_10189</name>
</gene>
<feature type="region of interest" description="Disordered" evidence="1">
    <location>
        <begin position="1"/>
        <end position="28"/>
    </location>
</feature>
<dbReference type="Proteomes" id="UP000675880">
    <property type="component" value="Unassembled WGS sequence"/>
</dbReference>
<sequence length="88" mass="10023">MMQKRHGNRIVNHRSPIDPISGDRVMTKEAHHEQLQARIRAVDPVVRILSGDEPAARTRRCPTVVDRRDQRLAQLLQNQLSGRELGAV</sequence>
<evidence type="ECO:0000313" key="3">
    <source>
        <dbReference type="Proteomes" id="UP000675880"/>
    </source>
</evidence>
<evidence type="ECO:0008006" key="4">
    <source>
        <dbReference type="Google" id="ProtNLM"/>
    </source>
</evidence>
<keyword evidence="3" id="KW-1185">Reference proteome</keyword>
<name>A0ABM8QCU8_9BACT</name>
<accession>A0ABM8QCU8</accession>
<comment type="caution">
    <text evidence="2">The sequence shown here is derived from an EMBL/GenBank/DDBJ whole genome shotgun (WGS) entry which is preliminary data.</text>
</comment>
<organism evidence="2 3">
    <name type="scientific">Nitrospira defluvii</name>
    <dbReference type="NCBI Taxonomy" id="330214"/>
    <lineage>
        <taxon>Bacteria</taxon>
        <taxon>Pseudomonadati</taxon>
        <taxon>Nitrospirota</taxon>
        <taxon>Nitrospiria</taxon>
        <taxon>Nitrospirales</taxon>
        <taxon>Nitrospiraceae</taxon>
        <taxon>Nitrospira</taxon>
    </lineage>
</organism>